<organism evidence="3 4">
    <name type="scientific">Actinoplanes siamensis</name>
    <dbReference type="NCBI Taxonomy" id="1223317"/>
    <lineage>
        <taxon>Bacteria</taxon>
        <taxon>Bacillati</taxon>
        <taxon>Actinomycetota</taxon>
        <taxon>Actinomycetes</taxon>
        <taxon>Micromonosporales</taxon>
        <taxon>Micromonosporaceae</taxon>
        <taxon>Actinoplanes</taxon>
    </lineage>
</organism>
<feature type="region of interest" description="Disordered" evidence="2">
    <location>
        <begin position="88"/>
        <end position="119"/>
    </location>
</feature>
<dbReference type="GO" id="GO:0015074">
    <property type="term" value="P:DNA integration"/>
    <property type="evidence" value="ECO:0007669"/>
    <property type="project" value="InterPro"/>
</dbReference>
<feature type="compositionally biased region" description="Basic residues" evidence="2">
    <location>
        <begin position="89"/>
        <end position="102"/>
    </location>
</feature>
<dbReference type="RefSeq" id="WP_239103153.1">
    <property type="nucleotide sequence ID" value="NZ_BOMW01000089.1"/>
</dbReference>
<reference evidence="3" key="1">
    <citation type="submission" date="2021-01" db="EMBL/GenBank/DDBJ databases">
        <title>Whole genome shotgun sequence of Actinoplanes siamensis NBRC 109076.</title>
        <authorList>
            <person name="Komaki H."/>
            <person name="Tamura T."/>
        </authorList>
    </citation>
    <scope>NUCLEOTIDE SEQUENCE</scope>
    <source>
        <strain evidence="3">NBRC 109076</strain>
    </source>
</reference>
<keyword evidence="4" id="KW-1185">Reference proteome</keyword>
<dbReference type="SUPFAM" id="SSF56349">
    <property type="entry name" value="DNA breaking-rejoining enzymes"/>
    <property type="match status" value="1"/>
</dbReference>
<keyword evidence="1" id="KW-0233">DNA recombination</keyword>
<accession>A0A919NDZ7</accession>
<sequence length="119" mass="13190">MDGLFHLVALRGLRRGEACGLRWEDVDFGGQTATVVTQLVENSGENEETDMKVVQEMLGHSSLSLTSDTYTSVLPEVARRAVEAAARLIPRKTGRTHRRAHVGHTMTRTAETHAPERRP</sequence>
<evidence type="ECO:0000256" key="2">
    <source>
        <dbReference type="SAM" id="MobiDB-lite"/>
    </source>
</evidence>
<protein>
    <recommendedName>
        <fullName evidence="5">Phage integrase family protein</fullName>
    </recommendedName>
</protein>
<dbReference type="GO" id="GO:0003677">
    <property type="term" value="F:DNA binding"/>
    <property type="evidence" value="ECO:0007669"/>
    <property type="project" value="InterPro"/>
</dbReference>
<evidence type="ECO:0000313" key="4">
    <source>
        <dbReference type="Proteomes" id="UP000629619"/>
    </source>
</evidence>
<dbReference type="EMBL" id="BOMW01000089">
    <property type="protein sequence ID" value="GIF09499.1"/>
    <property type="molecule type" value="Genomic_DNA"/>
</dbReference>
<dbReference type="AlphaFoldDB" id="A0A919NDZ7"/>
<dbReference type="InterPro" id="IPR013762">
    <property type="entry name" value="Integrase-like_cat_sf"/>
</dbReference>
<name>A0A919NDZ7_9ACTN</name>
<comment type="caution">
    <text evidence="3">The sequence shown here is derived from an EMBL/GenBank/DDBJ whole genome shotgun (WGS) entry which is preliminary data.</text>
</comment>
<evidence type="ECO:0000256" key="1">
    <source>
        <dbReference type="ARBA" id="ARBA00023172"/>
    </source>
</evidence>
<dbReference type="Proteomes" id="UP000629619">
    <property type="component" value="Unassembled WGS sequence"/>
</dbReference>
<evidence type="ECO:0000313" key="3">
    <source>
        <dbReference type="EMBL" id="GIF09499.1"/>
    </source>
</evidence>
<dbReference type="GO" id="GO:0006310">
    <property type="term" value="P:DNA recombination"/>
    <property type="evidence" value="ECO:0007669"/>
    <property type="project" value="UniProtKB-KW"/>
</dbReference>
<dbReference type="Gene3D" id="1.10.443.10">
    <property type="entry name" value="Intergrase catalytic core"/>
    <property type="match status" value="1"/>
</dbReference>
<gene>
    <name evidence="3" type="ORF">Asi03nite_70370</name>
</gene>
<evidence type="ECO:0008006" key="5">
    <source>
        <dbReference type="Google" id="ProtNLM"/>
    </source>
</evidence>
<dbReference type="InterPro" id="IPR011010">
    <property type="entry name" value="DNA_brk_join_enz"/>
</dbReference>
<feature type="compositionally biased region" description="Basic and acidic residues" evidence="2">
    <location>
        <begin position="110"/>
        <end position="119"/>
    </location>
</feature>
<proteinExistence type="predicted"/>